<evidence type="ECO:0000313" key="2">
    <source>
        <dbReference type="Proteomes" id="UP000274131"/>
    </source>
</evidence>
<sequence length="33" mass="3672">MTPSIIQRSLFVSMKKTKLGVSNPCTTSRPCME</sequence>
<keyword evidence="2" id="KW-1185">Reference proteome</keyword>
<reference evidence="1 2" key="2">
    <citation type="submission" date="2018-10" db="EMBL/GenBank/DDBJ databases">
        <authorList>
            <consortium name="Pathogen Informatics"/>
        </authorList>
    </citation>
    <scope>NUCLEOTIDE SEQUENCE [LARGE SCALE GENOMIC DNA]</scope>
</reference>
<evidence type="ECO:0000313" key="3">
    <source>
        <dbReference type="WBParaSite" id="EVEC_0000180401-mRNA-1"/>
    </source>
</evidence>
<protein>
    <submittedName>
        <fullName evidence="1 3">Uncharacterized protein</fullName>
    </submittedName>
</protein>
<proteinExistence type="predicted"/>
<evidence type="ECO:0000313" key="1">
    <source>
        <dbReference type="EMBL" id="VDD86369.1"/>
    </source>
</evidence>
<dbReference type="WBParaSite" id="EVEC_0000180401-mRNA-1">
    <property type="protein sequence ID" value="EVEC_0000180401-mRNA-1"/>
    <property type="gene ID" value="EVEC_0000180401"/>
</dbReference>
<organism evidence="3">
    <name type="scientific">Enterobius vermicularis</name>
    <name type="common">Human pinworm</name>
    <dbReference type="NCBI Taxonomy" id="51028"/>
    <lineage>
        <taxon>Eukaryota</taxon>
        <taxon>Metazoa</taxon>
        <taxon>Ecdysozoa</taxon>
        <taxon>Nematoda</taxon>
        <taxon>Chromadorea</taxon>
        <taxon>Rhabditida</taxon>
        <taxon>Spirurina</taxon>
        <taxon>Oxyuridomorpha</taxon>
        <taxon>Oxyuroidea</taxon>
        <taxon>Oxyuridae</taxon>
        <taxon>Enterobius</taxon>
    </lineage>
</organism>
<name>A0A0N4UWE7_ENTVE</name>
<reference evidence="3" key="1">
    <citation type="submission" date="2017-02" db="UniProtKB">
        <authorList>
            <consortium name="WormBaseParasite"/>
        </authorList>
    </citation>
    <scope>IDENTIFICATION</scope>
</reference>
<accession>A0A0N4UWE7</accession>
<gene>
    <name evidence="1" type="ORF">EVEC_LOCUS1512</name>
</gene>
<dbReference type="AlphaFoldDB" id="A0A0N4UWE7"/>
<dbReference type="Proteomes" id="UP000274131">
    <property type="component" value="Unassembled WGS sequence"/>
</dbReference>
<dbReference type="EMBL" id="UXUI01007221">
    <property type="protein sequence ID" value="VDD86369.1"/>
    <property type="molecule type" value="Genomic_DNA"/>
</dbReference>